<dbReference type="InterPro" id="IPR056924">
    <property type="entry name" value="SH3_Tf2-1"/>
</dbReference>
<feature type="domain" description="Tf2-1-like SH3-like" evidence="1">
    <location>
        <begin position="34"/>
        <end position="99"/>
    </location>
</feature>
<reference evidence="2 3" key="1">
    <citation type="submission" date="2024-04" db="EMBL/GenBank/DDBJ databases">
        <authorList>
            <person name="Fracassetti M."/>
        </authorList>
    </citation>
    <scope>NUCLEOTIDE SEQUENCE [LARGE SCALE GENOMIC DNA]</scope>
</reference>
<dbReference type="PANTHER" id="PTHR46148:SF44">
    <property type="entry name" value="GAG-POL POLYPROTEIN"/>
    <property type="match status" value="1"/>
</dbReference>
<evidence type="ECO:0000313" key="3">
    <source>
        <dbReference type="Proteomes" id="UP001497516"/>
    </source>
</evidence>
<dbReference type="Proteomes" id="UP001497516">
    <property type="component" value="Chromosome 4"/>
</dbReference>
<dbReference type="AlphaFoldDB" id="A0AAV2E8Y0"/>
<sequence>MDKVKWIQENMKIAQDRQKSYADKPGEERTHLVGDKVFLKVSPWKGVMRFGKKGKLSPRYIGSYKVLERVGPLAYTLVLPPNLSKIHNVFHVSMLKGYRSDPIDIVRVEDIQLDSDMTYTKEPVGIIDRQDKELRRKKVPMVKVVWRN</sequence>
<dbReference type="Pfam" id="PF24626">
    <property type="entry name" value="SH3_Tf2-1"/>
    <property type="match status" value="1"/>
</dbReference>
<proteinExistence type="predicted"/>
<accession>A0AAV2E8Y0</accession>
<name>A0AAV2E8Y0_9ROSI</name>
<organism evidence="2 3">
    <name type="scientific">Linum trigynum</name>
    <dbReference type="NCBI Taxonomy" id="586398"/>
    <lineage>
        <taxon>Eukaryota</taxon>
        <taxon>Viridiplantae</taxon>
        <taxon>Streptophyta</taxon>
        <taxon>Embryophyta</taxon>
        <taxon>Tracheophyta</taxon>
        <taxon>Spermatophyta</taxon>
        <taxon>Magnoliopsida</taxon>
        <taxon>eudicotyledons</taxon>
        <taxon>Gunneridae</taxon>
        <taxon>Pentapetalae</taxon>
        <taxon>rosids</taxon>
        <taxon>fabids</taxon>
        <taxon>Malpighiales</taxon>
        <taxon>Linaceae</taxon>
        <taxon>Linum</taxon>
    </lineage>
</organism>
<gene>
    <name evidence="2" type="ORF">LTRI10_LOCUS23472</name>
</gene>
<dbReference type="EMBL" id="OZ034817">
    <property type="protein sequence ID" value="CAL1382132.1"/>
    <property type="molecule type" value="Genomic_DNA"/>
</dbReference>
<protein>
    <recommendedName>
        <fullName evidence="1">Tf2-1-like SH3-like domain-containing protein</fullName>
    </recommendedName>
</protein>
<evidence type="ECO:0000313" key="2">
    <source>
        <dbReference type="EMBL" id="CAL1382132.1"/>
    </source>
</evidence>
<keyword evidence="3" id="KW-1185">Reference proteome</keyword>
<dbReference type="PANTHER" id="PTHR46148">
    <property type="entry name" value="CHROMO DOMAIN-CONTAINING PROTEIN"/>
    <property type="match status" value="1"/>
</dbReference>
<evidence type="ECO:0000259" key="1">
    <source>
        <dbReference type="Pfam" id="PF24626"/>
    </source>
</evidence>